<dbReference type="Pfam" id="PF01142">
    <property type="entry name" value="TruD"/>
    <property type="match status" value="2"/>
</dbReference>
<dbReference type="PANTHER" id="PTHR13326">
    <property type="entry name" value="TRNA PSEUDOURIDINE SYNTHASE D"/>
    <property type="match status" value="1"/>
</dbReference>
<protein>
    <recommendedName>
        <fullName evidence="1">Probable tRNA pseudouridine synthase D</fullName>
        <ecNumber evidence="1">5.4.99.27</ecNumber>
    </recommendedName>
    <alternativeName>
        <fullName evidence="1">tRNA pseudouridine(13) synthase</fullName>
    </alternativeName>
    <alternativeName>
        <fullName evidence="1">tRNA pseudouridylate synthase D</fullName>
    </alternativeName>
    <alternativeName>
        <fullName evidence="1">tRNA-uridine isomerase D</fullName>
    </alternativeName>
</protein>
<proteinExistence type="inferred from homology"/>
<evidence type="ECO:0000256" key="1">
    <source>
        <dbReference type="HAMAP-Rule" id="MF_01082"/>
    </source>
</evidence>
<keyword evidence="4" id="KW-1185">Reference proteome</keyword>
<comment type="function">
    <text evidence="1">Could be responsible for synthesis of pseudouridine from uracil-13 in transfer RNAs.</text>
</comment>
<dbReference type="NCBIfam" id="TIGR00094">
    <property type="entry name" value="tRNA_TruD_broad"/>
    <property type="match status" value="1"/>
</dbReference>
<keyword evidence="1 3" id="KW-0413">Isomerase</keyword>
<dbReference type="InterPro" id="IPR001656">
    <property type="entry name" value="PsdUridine_synth_TruD"/>
</dbReference>
<evidence type="ECO:0000313" key="3">
    <source>
        <dbReference type="EMBL" id="CAB3288728.1"/>
    </source>
</evidence>
<comment type="catalytic activity">
    <reaction evidence="1">
        <text>uridine(13) in tRNA = pseudouridine(13) in tRNA</text>
        <dbReference type="Rhea" id="RHEA:42540"/>
        <dbReference type="Rhea" id="RHEA-COMP:10105"/>
        <dbReference type="Rhea" id="RHEA-COMP:10106"/>
        <dbReference type="ChEBI" id="CHEBI:65314"/>
        <dbReference type="ChEBI" id="CHEBI:65315"/>
        <dbReference type="EC" id="5.4.99.27"/>
    </reaction>
</comment>
<dbReference type="PIRSF" id="PIRSF037016">
    <property type="entry name" value="Pseudouridin_synth_euk_prd"/>
    <property type="match status" value="1"/>
</dbReference>
<organism evidence="3 4">
    <name type="scientific">Methanocaldococcus lauensis</name>
    <dbReference type="NCBI Taxonomy" id="2546128"/>
    <lineage>
        <taxon>Archaea</taxon>
        <taxon>Methanobacteriati</taxon>
        <taxon>Methanobacteriota</taxon>
        <taxon>Methanomada group</taxon>
        <taxon>Methanococci</taxon>
        <taxon>Methanococcales</taxon>
        <taxon>Methanocaldococcaceae</taxon>
        <taxon>Methanocaldococcus</taxon>
    </lineage>
</organism>
<feature type="active site" description="Nucleophile" evidence="1">
    <location>
        <position position="145"/>
    </location>
</feature>
<dbReference type="SUPFAM" id="SSF55120">
    <property type="entry name" value="Pseudouridine synthase"/>
    <property type="match status" value="1"/>
</dbReference>
<evidence type="ECO:0000256" key="2">
    <source>
        <dbReference type="SAM" id="Coils"/>
    </source>
</evidence>
<dbReference type="CDD" id="cd02577">
    <property type="entry name" value="PSTD1"/>
    <property type="match status" value="1"/>
</dbReference>
<dbReference type="HAMAP" id="MF_01082">
    <property type="entry name" value="TruD"/>
    <property type="match status" value="1"/>
</dbReference>
<feature type="coiled-coil region" evidence="2">
    <location>
        <begin position="21"/>
        <end position="48"/>
    </location>
</feature>
<dbReference type="GO" id="GO:0003723">
    <property type="term" value="F:RNA binding"/>
    <property type="evidence" value="ECO:0007669"/>
    <property type="project" value="InterPro"/>
</dbReference>
<dbReference type="InterPro" id="IPR042214">
    <property type="entry name" value="TruD_catalytic"/>
</dbReference>
<name>A0A8D6PUC8_9EURY</name>
<dbReference type="PANTHER" id="PTHR13326:SF21">
    <property type="entry name" value="PSEUDOURIDYLATE SYNTHASE PUS7L"/>
    <property type="match status" value="1"/>
</dbReference>
<dbReference type="EC" id="5.4.99.27" evidence="1"/>
<sequence>MTANIKSLFNNLVIIMYILIKKRKEESEKNLKEKLKKYRKKLRDSRIKEKLKEMPLNMNKYLSNLYTGGEIKKYPEDFIVEEITPEGIILEVGKSIKFKDEKNWKGNYIHFTLEKRNWTTLDAIREIANRVGKQRKHFGFAGNKDKYAITTQRVGCFNVKLEDLMKVKIKGIVLRDFQKTNKKIRLGDLWGNRFTIRVRNPKIKGEELEKTLNELCKLKYFLNYYGIQRFGTTRPITHIVGKFIIERDWESAFHLYCGTPLPYDDEKSKLARELVDEENFKEAYKKFPRCFFYERRMIKAYIETEDYKKAFMILPPYLRCMFINAYQSYLFNEIINKRYEYGFEPLEGDILIDNIPTGALFGYKTKFASGIQGEIEREIYEREYLKPEDFKIEDFGSFIGDRRKLVEKIYNMKYWIEDDSYILQFCLKKGSYATSVLREFIEKKD</sequence>
<dbReference type="Gene3D" id="3.30.2350.20">
    <property type="entry name" value="TruD, catalytic domain"/>
    <property type="match status" value="3"/>
</dbReference>
<reference evidence="3 4" key="1">
    <citation type="submission" date="2020-04" db="EMBL/GenBank/DDBJ databases">
        <authorList>
            <consortium name="Genoscope - CEA"/>
            <person name="William W."/>
        </authorList>
    </citation>
    <scope>NUCLEOTIDE SEQUENCE [LARGE SCALE GENOMIC DNA]</scope>
    <source>
        <strain evidence="3 4">SG7</strain>
    </source>
</reference>
<comment type="similarity">
    <text evidence="1">Belongs to the pseudouridine synthase TruD family.</text>
</comment>
<dbReference type="Proteomes" id="UP000679213">
    <property type="component" value="Chromosome I"/>
</dbReference>
<accession>A0A8D6PUC8</accession>
<dbReference type="EMBL" id="LR792632">
    <property type="protein sequence ID" value="CAB3288728.1"/>
    <property type="molecule type" value="Genomic_DNA"/>
</dbReference>
<evidence type="ECO:0000313" key="4">
    <source>
        <dbReference type="Proteomes" id="UP000679213"/>
    </source>
</evidence>
<keyword evidence="1" id="KW-0819">tRNA processing</keyword>
<gene>
    <name evidence="1 3" type="primary">truD</name>
    <name evidence="3" type="ORF">MLAUSG7_0869</name>
</gene>
<keyword evidence="2" id="KW-0175">Coiled coil</keyword>
<dbReference type="InterPro" id="IPR020103">
    <property type="entry name" value="PsdUridine_synth_cat_dom_sf"/>
</dbReference>
<dbReference type="KEGG" id="mesg:MLAUSG7_0869"/>
<dbReference type="GO" id="GO:0031119">
    <property type="term" value="P:tRNA pseudouridine synthesis"/>
    <property type="evidence" value="ECO:0007669"/>
    <property type="project" value="UniProtKB-UniRule"/>
</dbReference>
<dbReference type="GO" id="GO:0160150">
    <property type="term" value="F:tRNA pseudouridine(13) synthase activity"/>
    <property type="evidence" value="ECO:0007669"/>
    <property type="project" value="UniProtKB-EC"/>
</dbReference>
<dbReference type="AlphaFoldDB" id="A0A8D6PUC8"/>